<accession>A0AB74UPM4</accession>
<evidence type="ECO:0000313" key="2">
    <source>
        <dbReference type="EMBL" id="XIA18455.1"/>
    </source>
</evidence>
<protein>
    <submittedName>
        <fullName evidence="2">Uncharacterized protein</fullName>
    </submittedName>
</protein>
<dbReference type="AlphaFoldDB" id="A0AB74UPM4"/>
<keyword evidence="1" id="KW-0732">Signal</keyword>
<organism evidence="2">
    <name type="scientific">Rhodanobacter sp. FW102-FHT14D07</name>
    <dbReference type="NCBI Taxonomy" id="3351462"/>
    <lineage>
        <taxon>Bacteria</taxon>
        <taxon>Pseudomonadati</taxon>
        <taxon>Pseudomonadota</taxon>
        <taxon>Gammaproteobacteria</taxon>
        <taxon>Lysobacterales</taxon>
        <taxon>Rhodanobacteraceae</taxon>
        <taxon>Rhodanobacter</taxon>
    </lineage>
</organism>
<proteinExistence type="predicted"/>
<dbReference type="EMBL" id="CP170721">
    <property type="protein sequence ID" value="XIA18455.1"/>
    <property type="molecule type" value="Genomic_DNA"/>
</dbReference>
<gene>
    <name evidence="2" type="ORF">ACFYG5_18170</name>
</gene>
<feature type="signal peptide" evidence="1">
    <location>
        <begin position="1"/>
        <end position="28"/>
    </location>
</feature>
<evidence type="ECO:0000256" key="1">
    <source>
        <dbReference type="SAM" id="SignalP"/>
    </source>
</evidence>
<dbReference type="RefSeq" id="WP_395120361.1">
    <property type="nucleotide sequence ID" value="NZ_CP170721.1"/>
</dbReference>
<reference evidence="2" key="1">
    <citation type="submission" date="2024-10" db="EMBL/GenBank/DDBJ databases">
        <authorList>
            <person name="Lesea H.P."/>
            <person name="Kuehl J.V."/>
            <person name="Chandonia J.-M."/>
        </authorList>
    </citation>
    <scope>NUCLEOTIDE SEQUENCE</scope>
    <source>
        <strain evidence="2">FW102-FHT14D07</strain>
    </source>
</reference>
<sequence>MTRAARGFVRRLGALFAGLGLLLATAHAQGASAPPPIARLAPTGIGAQWQTITLHRHGAVGDRVAVTVGIPFPPGMLDDARRVRIEDARGQPVPAHVEATLRWHFDGGGIRAVRAQFHATLAGDSAQLRFALAPVGATATAAPGWAYADELVDGADGVRVPGVLATLSPQWMTASLIAGPQVPAVPPGAYDRYFETQFAWARKLPRSDGSAWLFDRPTALFQQYVRTGRVDYLAAAVQSYHFYMAHIRRFGAPGWPLCGGGFKLGEVNPCDPKYVYIQPTLLALGLTGDDSQDDTALVERMVGAWDTGGWTIPAGPYTGLTQKFFTERQAGLGLLQIVSAWELTGKREYLQDIGDRVGWLYQHQQHNPDGLGNDGSWRSSWDMHEGNPYDAATDVPGSSPWMTQNIIDGLWHAWLATGDARIPPMITAFGRYLERYGWIDAKTVATVGKDWRDPCSGPGGQISWYWSSAHVDRARLVAIENSDGWYSDSHNVELTLPVAAARYFSTDPQLQHALDRRMHALASSYAVACARNASTARRFNWNHRGTGVVQWLMRQDAGSGAAPARP</sequence>
<name>A0AB74UPM4_9GAMM</name>
<feature type="chain" id="PRO_5044506788" evidence="1">
    <location>
        <begin position="29"/>
        <end position="566"/>
    </location>
</feature>